<evidence type="ECO:0000313" key="2">
    <source>
        <dbReference type="EMBL" id="TCO67584.1"/>
    </source>
</evidence>
<dbReference type="PANTHER" id="PTHR35531">
    <property type="entry name" value="INNER MEMBRANE PROTEIN YBCI-RELATED"/>
    <property type="match status" value="1"/>
</dbReference>
<dbReference type="EMBL" id="SLWV01000064">
    <property type="protein sequence ID" value="TCO67584.1"/>
    <property type="molecule type" value="Genomic_DNA"/>
</dbReference>
<dbReference type="OrthoDB" id="5459053at2"/>
<feature type="transmembrane region" description="Helical" evidence="1">
    <location>
        <begin position="106"/>
        <end position="124"/>
    </location>
</feature>
<protein>
    <submittedName>
        <fullName evidence="2">Inner membrane protein</fullName>
    </submittedName>
</protein>
<dbReference type="RefSeq" id="WP_132248481.1">
    <property type="nucleotide sequence ID" value="NZ_SLWV01000064.1"/>
</dbReference>
<dbReference type="PIRSF" id="PIRSF030780">
    <property type="entry name" value="Md_memb_hyd_prd"/>
    <property type="match status" value="1"/>
</dbReference>
<evidence type="ECO:0000256" key="1">
    <source>
        <dbReference type="SAM" id="Phobius"/>
    </source>
</evidence>
<feature type="transmembrane region" description="Helical" evidence="1">
    <location>
        <begin position="83"/>
        <end position="99"/>
    </location>
</feature>
<gene>
    <name evidence="2" type="ORF">EV214_1642</name>
</gene>
<evidence type="ECO:0000313" key="3">
    <source>
        <dbReference type="Proteomes" id="UP000294919"/>
    </source>
</evidence>
<accession>A0A4R2K4Z1</accession>
<sequence length="211" mass="24277">MTGKNHMLFGSVASLYFLPKLGYEPDIMTTTAAIISSLIPDLDHPRAKINQKILPIKNRLGKIFFYCGIGSFLLYQYGIENRLTLAIAILLIMIGFSRHRSFTHSLIGSFAISSVVFFVLRNTLPYPVLLSFIVGLCSHLIGDYMTITGIGLFYPFTDKRYRFVLIISSSNMAEPFIGLFFIYLIIHYYINNDFSMNFFYSLFYSLFYMFK</sequence>
<keyword evidence="1" id="KW-0472">Membrane</keyword>
<dbReference type="InterPro" id="IPR007404">
    <property type="entry name" value="YdjM-like"/>
</dbReference>
<proteinExistence type="predicted"/>
<comment type="caution">
    <text evidence="2">The sequence shown here is derived from an EMBL/GenBank/DDBJ whole genome shotgun (WGS) entry which is preliminary data.</text>
</comment>
<dbReference type="Proteomes" id="UP000294919">
    <property type="component" value="Unassembled WGS sequence"/>
</dbReference>
<dbReference type="InterPro" id="IPR016956">
    <property type="entry name" value="YdjM"/>
</dbReference>
<keyword evidence="1" id="KW-1133">Transmembrane helix</keyword>
<name>A0A4R2K4Z1_9FIRM</name>
<feature type="transmembrane region" description="Helical" evidence="1">
    <location>
        <begin position="130"/>
        <end position="156"/>
    </location>
</feature>
<dbReference type="AlphaFoldDB" id="A0A4R2K4Z1"/>
<dbReference type="PANTHER" id="PTHR35531:SF1">
    <property type="entry name" value="INNER MEMBRANE PROTEIN YBCI-RELATED"/>
    <property type="match status" value="1"/>
</dbReference>
<dbReference type="Pfam" id="PF04307">
    <property type="entry name" value="YdjM"/>
    <property type="match status" value="1"/>
</dbReference>
<keyword evidence="3" id="KW-1185">Reference proteome</keyword>
<organism evidence="2 3">
    <name type="scientific">Marinisporobacter balticus</name>
    <dbReference type="NCBI Taxonomy" id="2018667"/>
    <lineage>
        <taxon>Bacteria</taxon>
        <taxon>Bacillati</taxon>
        <taxon>Bacillota</taxon>
        <taxon>Clostridia</taxon>
        <taxon>Peptostreptococcales</taxon>
        <taxon>Thermotaleaceae</taxon>
        <taxon>Marinisporobacter</taxon>
    </lineage>
</organism>
<reference evidence="2 3" key="1">
    <citation type="submission" date="2019-03" db="EMBL/GenBank/DDBJ databases">
        <title>Genomic Encyclopedia of Type Strains, Phase IV (KMG-IV): sequencing the most valuable type-strain genomes for metagenomic binning, comparative biology and taxonomic classification.</title>
        <authorList>
            <person name="Goeker M."/>
        </authorList>
    </citation>
    <scope>NUCLEOTIDE SEQUENCE [LARGE SCALE GENOMIC DNA]</scope>
    <source>
        <strain evidence="2 3">DSM 102940</strain>
    </source>
</reference>
<keyword evidence="1" id="KW-0812">Transmembrane</keyword>
<feature type="transmembrane region" description="Helical" evidence="1">
    <location>
        <begin position="163"/>
        <end position="188"/>
    </location>
</feature>